<dbReference type="SUPFAM" id="SSF52540">
    <property type="entry name" value="P-loop containing nucleoside triphosphate hydrolases"/>
    <property type="match status" value="1"/>
</dbReference>
<evidence type="ECO:0000313" key="2">
    <source>
        <dbReference type="Proteomes" id="UP000828390"/>
    </source>
</evidence>
<dbReference type="GO" id="GO:0005886">
    <property type="term" value="C:plasma membrane"/>
    <property type="evidence" value="ECO:0007669"/>
    <property type="project" value="TreeGrafter"/>
</dbReference>
<reference evidence="1" key="2">
    <citation type="submission" date="2020-11" db="EMBL/GenBank/DDBJ databases">
        <authorList>
            <person name="McCartney M.A."/>
            <person name="Auch B."/>
            <person name="Kono T."/>
            <person name="Mallez S."/>
            <person name="Becker A."/>
            <person name="Gohl D.M."/>
            <person name="Silverstein K.A.T."/>
            <person name="Koren S."/>
            <person name="Bechman K.B."/>
            <person name="Herman A."/>
            <person name="Abrahante J.E."/>
            <person name="Garbe J."/>
        </authorList>
    </citation>
    <scope>NUCLEOTIDE SEQUENCE</scope>
    <source>
        <strain evidence="1">Duluth1</strain>
        <tissue evidence="1">Whole animal</tissue>
    </source>
</reference>
<dbReference type="GO" id="GO:0005246">
    <property type="term" value="F:calcium channel regulator activity"/>
    <property type="evidence" value="ECO:0007669"/>
    <property type="project" value="TreeGrafter"/>
</dbReference>
<dbReference type="GO" id="GO:0005525">
    <property type="term" value="F:GTP binding"/>
    <property type="evidence" value="ECO:0007669"/>
    <property type="project" value="TreeGrafter"/>
</dbReference>
<dbReference type="InterPro" id="IPR027417">
    <property type="entry name" value="P-loop_NTPase"/>
</dbReference>
<reference evidence="1" key="1">
    <citation type="journal article" date="2019" name="bioRxiv">
        <title>The Genome of the Zebra Mussel, Dreissena polymorpha: A Resource for Invasive Species Research.</title>
        <authorList>
            <person name="McCartney M.A."/>
            <person name="Auch B."/>
            <person name="Kono T."/>
            <person name="Mallez S."/>
            <person name="Zhang Y."/>
            <person name="Obille A."/>
            <person name="Becker A."/>
            <person name="Abrahante J.E."/>
            <person name="Garbe J."/>
            <person name="Badalamenti J.P."/>
            <person name="Herman A."/>
            <person name="Mangelson H."/>
            <person name="Liachko I."/>
            <person name="Sullivan S."/>
            <person name="Sone E.D."/>
            <person name="Koren S."/>
            <person name="Silverstein K.A.T."/>
            <person name="Beckman K.B."/>
            <person name="Gohl D.M."/>
        </authorList>
    </citation>
    <scope>NUCLEOTIDE SEQUENCE</scope>
    <source>
        <strain evidence="1">Duluth1</strain>
        <tissue evidence="1">Whole animal</tissue>
    </source>
</reference>
<gene>
    <name evidence="1" type="ORF">DPMN_174481</name>
</gene>
<comment type="caution">
    <text evidence="1">The sequence shown here is derived from an EMBL/GenBank/DDBJ whole genome shotgun (WGS) entry which is preliminary data.</text>
</comment>
<dbReference type="Proteomes" id="UP000828390">
    <property type="component" value="Unassembled WGS sequence"/>
</dbReference>
<dbReference type="EMBL" id="JAIWYP010000009">
    <property type="protein sequence ID" value="KAH3773127.1"/>
    <property type="molecule type" value="Genomic_DNA"/>
</dbReference>
<dbReference type="Gene3D" id="3.40.50.300">
    <property type="entry name" value="P-loop containing nucleotide triphosphate hydrolases"/>
    <property type="match status" value="1"/>
</dbReference>
<dbReference type="PANTHER" id="PTHR45775">
    <property type="entry name" value="RAD, GEM/KIR FAMILY MEMBER 2, ISOFORM C"/>
    <property type="match status" value="1"/>
</dbReference>
<dbReference type="InterPro" id="IPR051641">
    <property type="entry name" value="RGK_GTP-binding_reg"/>
</dbReference>
<name>A0A9D4E3H2_DREPO</name>
<sequence length="124" mass="14132">MKNLSLDAFVVVFSTTDRISFDQAIEVLKQLREEVEGRSAADGYECKYIETSAALNHLVDELLVGIHKQTMLKCHAINNNALETPPTKQKQKHRTSSFKRTKRFLEIFLGNSGKDKTTENLYVE</sequence>
<dbReference type="PANTHER" id="PTHR45775:SF6">
    <property type="entry name" value="RAD, GEM_KIR FAMILY MEMBER 2, ISOFORM C"/>
    <property type="match status" value="1"/>
</dbReference>
<organism evidence="1 2">
    <name type="scientific">Dreissena polymorpha</name>
    <name type="common">Zebra mussel</name>
    <name type="synonym">Mytilus polymorpha</name>
    <dbReference type="NCBI Taxonomy" id="45954"/>
    <lineage>
        <taxon>Eukaryota</taxon>
        <taxon>Metazoa</taxon>
        <taxon>Spiralia</taxon>
        <taxon>Lophotrochozoa</taxon>
        <taxon>Mollusca</taxon>
        <taxon>Bivalvia</taxon>
        <taxon>Autobranchia</taxon>
        <taxon>Heteroconchia</taxon>
        <taxon>Euheterodonta</taxon>
        <taxon>Imparidentia</taxon>
        <taxon>Neoheterodontei</taxon>
        <taxon>Myida</taxon>
        <taxon>Dreissenoidea</taxon>
        <taxon>Dreissenidae</taxon>
        <taxon>Dreissena</taxon>
    </lineage>
</organism>
<protein>
    <submittedName>
        <fullName evidence="1">Uncharacterized protein</fullName>
    </submittedName>
</protein>
<dbReference type="AlphaFoldDB" id="A0A9D4E3H2"/>
<keyword evidence="2" id="KW-1185">Reference proteome</keyword>
<proteinExistence type="predicted"/>
<evidence type="ECO:0000313" key="1">
    <source>
        <dbReference type="EMBL" id="KAH3773127.1"/>
    </source>
</evidence>
<accession>A0A9D4E3H2</accession>